<feature type="transmembrane region" description="Helical" evidence="1">
    <location>
        <begin position="174"/>
        <end position="193"/>
    </location>
</feature>
<evidence type="ECO:0000256" key="1">
    <source>
        <dbReference type="SAM" id="Phobius"/>
    </source>
</evidence>
<feature type="transmembrane region" description="Helical" evidence="1">
    <location>
        <begin position="54"/>
        <end position="75"/>
    </location>
</feature>
<feature type="transmembrane region" description="Helical" evidence="1">
    <location>
        <begin position="102"/>
        <end position="126"/>
    </location>
</feature>
<feature type="transmembrane region" description="Helical" evidence="1">
    <location>
        <begin position="20"/>
        <end position="42"/>
    </location>
</feature>
<dbReference type="AlphaFoldDB" id="A0A9P7JGJ5"/>
<feature type="transmembrane region" description="Helical" evidence="1">
    <location>
        <begin position="246"/>
        <end position="267"/>
    </location>
</feature>
<gene>
    <name evidence="2" type="ORF">BJ212DRAFT_975407</name>
</gene>
<dbReference type="OrthoDB" id="2905268at2759"/>
<proteinExistence type="predicted"/>
<keyword evidence="1" id="KW-1133">Transmembrane helix</keyword>
<feature type="transmembrane region" description="Helical" evidence="1">
    <location>
        <begin position="138"/>
        <end position="168"/>
    </location>
</feature>
<keyword evidence="1" id="KW-0472">Membrane</keyword>
<keyword evidence="1" id="KW-0812">Transmembrane</keyword>
<dbReference type="RefSeq" id="XP_041196105.1">
    <property type="nucleotide sequence ID" value="XM_041344489.1"/>
</dbReference>
<accession>A0A9P7JGJ5</accession>
<dbReference type="GeneID" id="64638505"/>
<comment type="caution">
    <text evidence="2">The sequence shown here is derived from an EMBL/GenBank/DDBJ whole genome shotgun (WGS) entry which is preliminary data.</text>
</comment>
<protein>
    <submittedName>
        <fullName evidence="2">Uncharacterized protein</fullName>
    </submittedName>
</protein>
<dbReference type="EMBL" id="JABBWG010000007">
    <property type="protein sequence ID" value="KAG1821038.1"/>
    <property type="molecule type" value="Genomic_DNA"/>
</dbReference>
<dbReference type="Proteomes" id="UP000807769">
    <property type="component" value="Unassembled WGS sequence"/>
</dbReference>
<keyword evidence="3" id="KW-1185">Reference proteome</keyword>
<evidence type="ECO:0000313" key="2">
    <source>
        <dbReference type="EMBL" id="KAG1821038.1"/>
    </source>
</evidence>
<reference evidence="2" key="1">
    <citation type="journal article" date="2020" name="New Phytol.">
        <title>Comparative genomics reveals dynamic genome evolution in host specialist ectomycorrhizal fungi.</title>
        <authorList>
            <person name="Lofgren L.A."/>
            <person name="Nguyen N.H."/>
            <person name="Vilgalys R."/>
            <person name="Ruytinx J."/>
            <person name="Liao H.L."/>
            <person name="Branco S."/>
            <person name="Kuo A."/>
            <person name="LaButti K."/>
            <person name="Lipzen A."/>
            <person name="Andreopoulos W."/>
            <person name="Pangilinan J."/>
            <person name="Riley R."/>
            <person name="Hundley H."/>
            <person name="Na H."/>
            <person name="Barry K."/>
            <person name="Grigoriev I.V."/>
            <person name="Stajich J.E."/>
            <person name="Kennedy P.G."/>
        </authorList>
    </citation>
    <scope>NUCLEOTIDE SEQUENCE</scope>
    <source>
        <strain evidence="2">MN1</strain>
    </source>
</reference>
<name>A0A9P7JGJ5_9AGAM</name>
<evidence type="ECO:0000313" key="3">
    <source>
        <dbReference type="Proteomes" id="UP000807769"/>
    </source>
</evidence>
<sequence length="331" mass="36494">MSSDTPPTDLWLERSRLDGMMLGAVSYGGFFILTVQAAATLMRRPQHGGKIADHRLALLPYVLITFVLGTIGFAANAKYTQMIWIDLRDTPGGPVALIENEVAYPINIVAISCYFVMEWFMQALLLHRCCVIWNWARYVIIPMSAIYIAMITMSILVLIQSSAGVIWYDINVQLAYLCTAVGLSVIYTVLVTNRLLVMRGLMRQVMQEQEYSSIYVTSILMVVESAMLYSVCAIIFIVSFALHSNITNLCFLSISHVQGIAQLLIIIRVARGQAITCELSTPAAVVSTYIAFSGTASDAPEETNIERAARPEQDGVQLQSLDANGTEICVA</sequence>
<organism evidence="2 3">
    <name type="scientific">Suillus subaureus</name>
    <dbReference type="NCBI Taxonomy" id="48587"/>
    <lineage>
        <taxon>Eukaryota</taxon>
        <taxon>Fungi</taxon>
        <taxon>Dikarya</taxon>
        <taxon>Basidiomycota</taxon>
        <taxon>Agaricomycotina</taxon>
        <taxon>Agaricomycetes</taxon>
        <taxon>Agaricomycetidae</taxon>
        <taxon>Boletales</taxon>
        <taxon>Suillineae</taxon>
        <taxon>Suillaceae</taxon>
        <taxon>Suillus</taxon>
    </lineage>
</organism>
<feature type="transmembrane region" description="Helical" evidence="1">
    <location>
        <begin position="214"/>
        <end position="240"/>
    </location>
</feature>